<dbReference type="AlphaFoldDB" id="A0A914Z3F2"/>
<dbReference type="CDD" id="cd00172">
    <property type="entry name" value="serpin"/>
    <property type="match status" value="1"/>
</dbReference>
<dbReference type="Pfam" id="PF00079">
    <property type="entry name" value="Serpin"/>
    <property type="match status" value="1"/>
</dbReference>
<protein>
    <submittedName>
        <fullName evidence="5">Serpin domain-containing protein</fullName>
    </submittedName>
</protein>
<dbReference type="InterPro" id="IPR036186">
    <property type="entry name" value="Serpin_sf"/>
</dbReference>
<dbReference type="InterPro" id="IPR042178">
    <property type="entry name" value="Serpin_sf_1"/>
</dbReference>
<dbReference type="SUPFAM" id="SSF56574">
    <property type="entry name" value="Serpins"/>
    <property type="match status" value="1"/>
</dbReference>
<dbReference type="InterPro" id="IPR000215">
    <property type="entry name" value="Serpin_fam"/>
</dbReference>
<dbReference type="WBParaSite" id="PSU_v2.g6561.t1">
    <property type="protein sequence ID" value="PSU_v2.g6561.t1"/>
    <property type="gene ID" value="PSU_v2.g6561"/>
</dbReference>
<accession>A0A914Z3F2</accession>
<evidence type="ECO:0000313" key="4">
    <source>
        <dbReference type="Proteomes" id="UP000887577"/>
    </source>
</evidence>
<comment type="similarity">
    <text evidence="1 2">Belongs to the serpin family.</text>
</comment>
<dbReference type="Proteomes" id="UP000887577">
    <property type="component" value="Unplaced"/>
</dbReference>
<proteinExistence type="inferred from homology"/>
<name>A0A914Z3F2_9BILA</name>
<organism evidence="4 5">
    <name type="scientific">Panagrolaimus superbus</name>
    <dbReference type="NCBI Taxonomy" id="310955"/>
    <lineage>
        <taxon>Eukaryota</taxon>
        <taxon>Metazoa</taxon>
        <taxon>Ecdysozoa</taxon>
        <taxon>Nematoda</taxon>
        <taxon>Chromadorea</taxon>
        <taxon>Rhabditida</taxon>
        <taxon>Tylenchina</taxon>
        <taxon>Panagrolaimomorpha</taxon>
        <taxon>Panagrolaimoidea</taxon>
        <taxon>Panagrolaimidae</taxon>
        <taxon>Panagrolaimus</taxon>
    </lineage>
</organism>
<reference evidence="5" key="1">
    <citation type="submission" date="2022-11" db="UniProtKB">
        <authorList>
            <consortium name="WormBaseParasite"/>
        </authorList>
    </citation>
    <scope>IDENTIFICATION</scope>
</reference>
<dbReference type="GO" id="GO:0005615">
    <property type="term" value="C:extracellular space"/>
    <property type="evidence" value="ECO:0007669"/>
    <property type="project" value="InterPro"/>
</dbReference>
<dbReference type="Gene3D" id="3.30.497.10">
    <property type="entry name" value="Antithrombin, subunit I, domain 2"/>
    <property type="match status" value="1"/>
</dbReference>
<dbReference type="SMART" id="SM00093">
    <property type="entry name" value="SERPIN"/>
    <property type="match status" value="1"/>
</dbReference>
<sequence>MSSRPLTKADAELMEKLRKLRGGSPSPPPRPSTPFSDIPAQLKSEIIISSSFLNSCLNAGNLQSIVFSPAIISASLIMALYGADKEAIKEINDVFGQNLLCDNTSYESLIYFKSLIYSKKLSLLPPFTDYCNKNDSHLFPVDFDNLGQTIKEINSKVSEKTMGLIANILNDSQNIIIQDTSLCVASAATFVGQWAFSYPFDKPKSIMFYSNPPRQIDMIRQKEKELWMFSEGDDWTCMSIIYGEDIPRKLYIILPKKVDGLANLIKKFDYSLIRQCINGTNVLSAATIPLFQIKSTMVLNDKLKDMGIKHLFSENAFDKIISNDNPHGLDLFVHAARIKVDQFGADGRDDTADHLRYEDLRIQPGYLIPPPGCEEIEFVVDRPFIFFVALWKVFEGQDSKPRLHSIQFTGIFS</sequence>
<keyword evidence="4" id="KW-1185">Reference proteome</keyword>
<dbReference type="InterPro" id="IPR023796">
    <property type="entry name" value="Serpin_dom"/>
</dbReference>
<evidence type="ECO:0000259" key="3">
    <source>
        <dbReference type="SMART" id="SM00093"/>
    </source>
</evidence>
<dbReference type="GO" id="GO:0004867">
    <property type="term" value="F:serine-type endopeptidase inhibitor activity"/>
    <property type="evidence" value="ECO:0007669"/>
    <property type="project" value="InterPro"/>
</dbReference>
<evidence type="ECO:0000256" key="2">
    <source>
        <dbReference type="RuleBase" id="RU000411"/>
    </source>
</evidence>
<evidence type="ECO:0000256" key="1">
    <source>
        <dbReference type="ARBA" id="ARBA00009500"/>
    </source>
</evidence>
<dbReference type="PANTHER" id="PTHR11461">
    <property type="entry name" value="SERINE PROTEASE INHIBITOR, SERPIN"/>
    <property type="match status" value="1"/>
</dbReference>
<feature type="domain" description="Serpin" evidence="3">
    <location>
        <begin position="50"/>
        <end position="401"/>
    </location>
</feature>
<dbReference type="PANTHER" id="PTHR11461:SF211">
    <property type="entry name" value="GH10112P-RELATED"/>
    <property type="match status" value="1"/>
</dbReference>
<evidence type="ECO:0000313" key="5">
    <source>
        <dbReference type="WBParaSite" id="PSU_v2.g6561.t1"/>
    </source>
</evidence>
<dbReference type="InterPro" id="IPR042185">
    <property type="entry name" value="Serpin_sf_2"/>
</dbReference>
<dbReference type="Gene3D" id="2.30.39.10">
    <property type="entry name" value="Alpha-1-antitrypsin, domain 1"/>
    <property type="match status" value="1"/>
</dbReference>